<proteinExistence type="predicted"/>
<dbReference type="InterPro" id="IPR053819">
    <property type="entry name" value="TEADIR3_omega_loop"/>
</dbReference>
<keyword evidence="3" id="KW-1185">Reference proteome</keyword>
<dbReference type="InterPro" id="IPR029359">
    <property type="entry name" value="FAM181"/>
</dbReference>
<evidence type="ECO:0008006" key="4">
    <source>
        <dbReference type="Google" id="ProtNLM"/>
    </source>
</evidence>
<sequence length="310" mass="33597">MAVQAAVMNPHFIPFSFPGALTDYEIEKSYEDCGLLGEAECGEFKETTRDLLSFIDSASSNIKLALDKPVKSRRKVNHRKYLQKQIKRCTGMISPGQEGPSKGQPGSPSGMGGFYCRPPPKRDQTQSSLQSKSLAALFDNNNEVRGEKSKKVPLRNRNLPPSFFTEPAQAAGGPGVDLRDTERYSAEAVELLELLGTDYSGVVSEQDVFQAASVRALPELAAQHALYEPHPLLGGLVYPDPWSPSGTSKRSPPGFIGLQPGYTSHPALSSPVEEHPPHLPAFAPFFGDCSLPPAPYDFTSGYSRAGYPAL</sequence>
<name>A0AAV7NV60_PLEWA</name>
<evidence type="ECO:0000313" key="3">
    <source>
        <dbReference type="Proteomes" id="UP001066276"/>
    </source>
</evidence>
<dbReference type="EMBL" id="JANPWB010000012">
    <property type="protein sequence ID" value="KAJ1119955.1"/>
    <property type="molecule type" value="Genomic_DNA"/>
</dbReference>
<dbReference type="Gene3D" id="6.20.430.10">
    <property type="match status" value="1"/>
</dbReference>
<gene>
    <name evidence="2" type="ORF">NDU88_008138</name>
</gene>
<evidence type="ECO:0000313" key="2">
    <source>
        <dbReference type="EMBL" id="KAJ1119955.1"/>
    </source>
</evidence>
<dbReference type="Pfam" id="PF15238">
    <property type="entry name" value="TEADIR3"/>
    <property type="match status" value="1"/>
</dbReference>
<comment type="caution">
    <text evidence="2">The sequence shown here is derived from an EMBL/GenBank/DDBJ whole genome shotgun (WGS) entry which is preliminary data.</text>
</comment>
<dbReference type="PANTHER" id="PTHR33766:SF2">
    <property type="entry name" value="PROTEIN FAM181B"/>
    <property type="match status" value="1"/>
</dbReference>
<evidence type="ECO:0000256" key="1">
    <source>
        <dbReference type="SAM" id="MobiDB-lite"/>
    </source>
</evidence>
<dbReference type="Proteomes" id="UP001066276">
    <property type="component" value="Chromosome 8"/>
</dbReference>
<feature type="region of interest" description="Disordered" evidence="1">
    <location>
        <begin position="88"/>
        <end position="177"/>
    </location>
</feature>
<dbReference type="AlphaFoldDB" id="A0AAV7NV60"/>
<reference evidence="2" key="1">
    <citation type="journal article" date="2022" name="bioRxiv">
        <title>Sequencing and chromosome-scale assembly of the giantPleurodeles waltlgenome.</title>
        <authorList>
            <person name="Brown T."/>
            <person name="Elewa A."/>
            <person name="Iarovenko S."/>
            <person name="Subramanian E."/>
            <person name="Araus A.J."/>
            <person name="Petzold A."/>
            <person name="Susuki M."/>
            <person name="Suzuki K.-i.T."/>
            <person name="Hayashi T."/>
            <person name="Toyoda A."/>
            <person name="Oliveira C."/>
            <person name="Osipova E."/>
            <person name="Leigh N.D."/>
            <person name="Simon A."/>
            <person name="Yun M.H."/>
        </authorList>
    </citation>
    <scope>NUCLEOTIDE SEQUENCE</scope>
    <source>
        <strain evidence="2">20211129_DDA</strain>
        <tissue evidence="2">Liver</tissue>
    </source>
</reference>
<feature type="compositionally biased region" description="Low complexity" evidence="1">
    <location>
        <begin position="94"/>
        <end position="108"/>
    </location>
</feature>
<feature type="compositionally biased region" description="Low complexity" evidence="1">
    <location>
        <begin position="126"/>
        <end position="137"/>
    </location>
</feature>
<accession>A0AAV7NV60</accession>
<protein>
    <recommendedName>
        <fullName evidence="4">Family with sequence similarity 181 member B</fullName>
    </recommendedName>
</protein>
<organism evidence="2 3">
    <name type="scientific">Pleurodeles waltl</name>
    <name type="common">Iberian ribbed newt</name>
    <dbReference type="NCBI Taxonomy" id="8319"/>
    <lineage>
        <taxon>Eukaryota</taxon>
        <taxon>Metazoa</taxon>
        <taxon>Chordata</taxon>
        <taxon>Craniata</taxon>
        <taxon>Vertebrata</taxon>
        <taxon>Euteleostomi</taxon>
        <taxon>Amphibia</taxon>
        <taxon>Batrachia</taxon>
        <taxon>Caudata</taxon>
        <taxon>Salamandroidea</taxon>
        <taxon>Salamandridae</taxon>
        <taxon>Pleurodelinae</taxon>
        <taxon>Pleurodeles</taxon>
    </lineage>
</organism>
<dbReference type="PANTHER" id="PTHR33766">
    <property type="entry name" value="PROTEIN FAM181B"/>
    <property type="match status" value="1"/>
</dbReference>